<dbReference type="AlphaFoldDB" id="X0V973"/>
<proteinExistence type="predicted"/>
<reference evidence="1" key="1">
    <citation type="journal article" date="2014" name="Front. Microbiol.">
        <title>High frequency of phylogenetically diverse reductive dehalogenase-homologous genes in deep subseafloor sedimentary metagenomes.</title>
        <authorList>
            <person name="Kawai M."/>
            <person name="Futagami T."/>
            <person name="Toyoda A."/>
            <person name="Takaki Y."/>
            <person name="Nishi S."/>
            <person name="Hori S."/>
            <person name="Arai W."/>
            <person name="Tsubouchi T."/>
            <person name="Morono Y."/>
            <person name="Uchiyama I."/>
            <person name="Ito T."/>
            <person name="Fujiyama A."/>
            <person name="Inagaki F."/>
            <person name="Takami H."/>
        </authorList>
    </citation>
    <scope>NUCLEOTIDE SEQUENCE</scope>
    <source>
        <strain evidence="1">Expedition CK06-06</strain>
    </source>
</reference>
<gene>
    <name evidence="1" type="ORF">S01H1_30373</name>
</gene>
<sequence>LPAVRYDGNANEHEAACSGDFYLNQSTLSPATNYCWAAACGDTSGAYWATHARRLGYDSCAYQDTGSPSGTHDDRSFRVVVSPEWQGDPDVLTEDNCNALAGWTWLNGACWSNAIADSVSWNKGVWNDTSTTGSYTPNSSGTLKSRMEAVVAGRWSEICTDINGVTITTAMDGATGKPNISAMAITDCIDGSRDIGPTISGADWETRSDTLKAWATAAGHSALPAVDHDGANNEYEAACSGDFYLNQSTLSPATNWCWAARLRHHQRRWLGHLRA</sequence>
<name>X0V973_9ZZZZ</name>
<organism evidence="1">
    <name type="scientific">marine sediment metagenome</name>
    <dbReference type="NCBI Taxonomy" id="412755"/>
    <lineage>
        <taxon>unclassified sequences</taxon>
        <taxon>metagenomes</taxon>
        <taxon>ecological metagenomes</taxon>
    </lineage>
</organism>
<evidence type="ECO:0000313" key="1">
    <source>
        <dbReference type="EMBL" id="GAF97185.1"/>
    </source>
</evidence>
<comment type="caution">
    <text evidence="1">The sequence shown here is derived from an EMBL/GenBank/DDBJ whole genome shotgun (WGS) entry which is preliminary data.</text>
</comment>
<protein>
    <submittedName>
        <fullName evidence="1">Uncharacterized protein</fullName>
    </submittedName>
</protein>
<accession>X0V973</accession>
<feature type="non-terminal residue" evidence="1">
    <location>
        <position position="1"/>
    </location>
</feature>
<dbReference type="EMBL" id="BARS01018687">
    <property type="protein sequence ID" value="GAF97185.1"/>
    <property type="molecule type" value="Genomic_DNA"/>
</dbReference>
<feature type="non-terminal residue" evidence="1">
    <location>
        <position position="275"/>
    </location>
</feature>